<feature type="region of interest" description="Disordered" evidence="1">
    <location>
        <begin position="160"/>
        <end position="206"/>
    </location>
</feature>
<dbReference type="EMBL" id="JANPWB010000012">
    <property type="protein sequence ID" value="KAJ1117071.1"/>
    <property type="molecule type" value="Genomic_DNA"/>
</dbReference>
<feature type="region of interest" description="Disordered" evidence="1">
    <location>
        <begin position="212"/>
        <end position="231"/>
    </location>
</feature>
<dbReference type="AlphaFoldDB" id="A0AAV7NNH7"/>
<accession>A0AAV7NNH7</accession>
<protein>
    <submittedName>
        <fullName evidence="2">Uncharacterized protein</fullName>
    </submittedName>
</protein>
<feature type="compositionally biased region" description="Polar residues" evidence="1">
    <location>
        <begin position="44"/>
        <end position="74"/>
    </location>
</feature>
<evidence type="ECO:0000256" key="1">
    <source>
        <dbReference type="SAM" id="MobiDB-lite"/>
    </source>
</evidence>
<organism evidence="2 3">
    <name type="scientific">Pleurodeles waltl</name>
    <name type="common">Iberian ribbed newt</name>
    <dbReference type="NCBI Taxonomy" id="8319"/>
    <lineage>
        <taxon>Eukaryota</taxon>
        <taxon>Metazoa</taxon>
        <taxon>Chordata</taxon>
        <taxon>Craniata</taxon>
        <taxon>Vertebrata</taxon>
        <taxon>Euteleostomi</taxon>
        <taxon>Amphibia</taxon>
        <taxon>Batrachia</taxon>
        <taxon>Caudata</taxon>
        <taxon>Salamandroidea</taxon>
        <taxon>Salamandridae</taxon>
        <taxon>Pleurodelinae</taxon>
        <taxon>Pleurodeles</taxon>
    </lineage>
</organism>
<evidence type="ECO:0000313" key="3">
    <source>
        <dbReference type="Proteomes" id="UP001066276"/>
    </source>
</evidence>
<evidence type="ECO:0000313" key="2">
    <source>
        <dbReference type="EMBL" id="KAJ1117071.1"/>
    </source>
</evidence>
<name>A0AAV7NNH7_PLEWA</name>
<feature type="compositionally biased region" description="Polar residues" evidence="1">
    <location>
        <begin position="1"/>
        <end position="11"/>
    </location>
</feature>
<gene>
    <name evidence="2" type="ORF">NDU88_005271</name>
</gene>
<reference evidence="2" key="1">
    <citation type="journal article" date="2022" name="bioRxiv">
        <title>Sequencing and chromosome-scale assembly of the giantPleurodeles waltlgenome.</title>
        <authorList>
            <person name="Brown T."/>
            <person name="Elewa A."/>
            <person name="Iarovenko S."/>
            <person name="Subramanian E."/>
            <person name="Araus A.J."/>
            <person name="Petzold A."/>
            <person name="Susuki M."/>
            <person name="Suzuki K.-i.T."/>
            <person name="Hayashi T."/>
            <person name="Toyoda A."/>
            <person name="Oliveira C."/>
            <person name="Osipova E."/>
            <person name="Leigh N.D."/>
            <person name="Simon A."/>
            <person name="Yun M.H."/>
        </authorList>
    </citation>
    <scope>NUCLEOTIDE SEQUENCE</scope>
    <source>
        <strain evidence="2">20211129_DDA</strain>
        <tissue evidence="2">Liver</tissue>
    </source>
</reference>
<keyword evidence="3" id="KW-1185">Reference proteome</keyword>
<dbReference type="Proteomes" id="UP001066276">
    <property type="component" value="Chromosome 8"/>
</dbReference>
<feature type="compositionally biased region" description="Low complexity" evidence="1">
    <location>
        <begin position="83"/>
        <end position="95"/>
    </location>
</feature>
<sequence length="231" mass="24852">MVHSGVEQSSCGAVRLRGRDPVTPGTLHAHRSPRGRPEGASCSGRHQSWGASQQRRGTNPQLRAKRQSSAGSTKSVKEARVEAPSSSPSGASRAPRRPFLFRLPAIEHPAGARPHLLLPFLGLGPGTRGPPHGSRSKKCRAGLVMTAGGRLLLPPCRLSTASPPGRQQPRCGPAEPGLAERPGWERKARHRRELQPQPLEVRSVFWGSASSRMSRLTADRGRQPLEHPGVP</sequence>
<proteinExistence type="predicted"/>
<comment type="caution">
    <text evidence="2">The sequence shown here is derived from an EMBL/GenBank/DDBJ whole genome shotgun (WGS) entry which is preliminary data.</text>
</comment>
<feature type="region of interest" description="Disordered" evidence="1">
    <location>
        <begin position="1"/>
        <end position="95"/>
    </location>
</feature>